<reference evidence="2" key="1">
    <citation type="submission" date="2021-02" db="EMBL/GenBank/DDBJ databases">
        <authorList>
            <person name="Nowell W R."/>
        </authorList>
    </citation>
    <scope>NUCLEOTIDE SEQUENCE</scope>
    <source>
        <strain evidence="2">Ploen Becks lab</strain>
    </source>
</reference>
<feature type="region of interest" description="Disordered" evidence="1">
    <location>
        <begin position="1"/>
        <end position="25"/>
    </location>
</feature>
<comment type="caution">
    <text evidence="2">The sequence shown here is derived from an EMBL/GenBank/DDBJ whole genome shotgun (WGS) entry which is preliminary data.</text>
</comment>
<evidence type="ECO:0000313" key="3">
    <source>
        <dbReference type="Proteomes" id="UP000663879"/>
    </source>
</evidence>
<evidence type="ECO:0000256" key="1">
    <source>
        <dbReference type="SAM" id="MobiDB-lite"/>
    </source>
</evidence>
<accession>A0A814JJU6</accession>
<organism evidence="2 3">
    <name type="scientific">Brachionus calyciflorus</name>
    <dbReference type="NCBI Taxonomy" id="104777"/>
    <lineage>
        <taxon>Eukaryota</taxon>
        <taxon>Metazoa</taxon>
        <taxon>Spiralia</taxon>
        <taxon>Gnathifera</taxon>
        <taxon>Rotifera</taxon>
        <taxon>Eurotatoria</taxon>
        <taxon>Monogononta</taxon>
        <taxon>Pseudotrocha</taxon>
        <taxon>Ploima</taxon>
        <taxon>Brachionidae</taxon>
        <taxon>Brachionus</taxon>
    </lineage>
</organism>
<keyword evidence="3" id="KW-1185">Reference proteome</keyword>
<evidence type="ECO:0000313" key="2">
    <source>
        <dbReference type="EMBL" id="CAF1039066.1"/>
    </source>
</evidence>
<dbReference type="AlphaFoldDB" id="A0A814JJU6"/>
<proteinExistence type="predicted"/>
<dbReference type="EMBL" id="CAJNOC010004973">
    <property type="protein sequence ID" value="CAF1039066.1"/>
    <property type="molecule type" value="Genomic_DNA"/>
</dbReference>
<protein>
    <submittedName>
        <fullName evidence="2">Uncharacterized protein</fullName>
    </submittedName>
</protein>
<gene>
    <name evidence="2" type="ORF">OXX778_LOCUS18256</name>
</gene>
<dbReference type="Proteomes" id="UP000663879">
    <property type="component" value="Unassembled WGS sequence"/>
</dbReference>
<name>A0A814JJU6_9BILA</name>
<sequence>MSFFLSSKNSSCRSSSCSSTHSSSDCSRVKRKNLIYLKRKKFRLGNKLNRFRRHSIDSFLNLSKLNEDNKKLIRLIYKSLLKNQQQSFKQIPSISSLTGYQENFNNSKENHCLIEELDRFSSIFLLDEKIEMTQLVENPPIDAEKQKNLKNNKINEDYMKKIEPIQKELMPEWSKIELEEKQGIIDLYSRWETSLENNFNRIKTKQKMIKPVYINYNKLSQKGEFNFDMNKIHLKKMQIDLLEINLETDDSSKIKPNTRVLLKGFKELLNAFDSIEDSKNNLSNTQLYWSNLNKFLAHLSKSILRLTFYVHENANLYKASIGLPPIYVLESDEVLKKDQIHIKIETLYEYVFLCLNQLNINVKKEDLNEDKEANSHVSTRSKRERKFYARNLKLKFYKLVLNCLVRLIQLSCLVRDSIVMKQIRYQSTSLTDCDIYSHFVANECKLIKEYLKEIIQDKI</sequence>
<dbReference type="OrthoDB" id="10411691at2759"/>